<proteinExistence type="predicted"/>
<keyword evidence="4" id="KW-1185">Reference proteome</keyword>
<dbReference type="Proteomes" id="UP001220478">
    <property type="component" value="Chromosome"/>
</dbReference>
<keyword evidence="3" id="KW-0255">Endonuclease</keyword>
<protein>
    <submittedName>
        <fullName evidence="3">DNA/RNA non-specific endonuclease</fullName>
    </submittedName>
</protein>
<dbReference type="EMBL" id="CP118868">
    <property type="protein sequence ID" value="WEG36178.1"/>
    <property type="molecule type" value="Genomic_DNA"/>
</dbReference>
<feature type="compositionally biased region" description="Basic residues" evidence="1">
    <location>
        <begin position="291"/>
        <end position="309"/>
    </location>
</feature>
<accession>A0ABY8C665</accession>
<organism evidence="3 4">
    <name type="scientific">Amygdalobacter indicium</name>
    <dbReference type="NCBI Taxonomy" id="3029272"/>
    <lineage>
        <taxon>Bacteria</taxon>
        <taxon>Bacillati</taxon>
        <taxon>Bacillota</taxon>
        <taxon>Clostridia</taxon>
        <taxon>Eubacteriales</taxon>
        <taxon>Oscillospiraceae</taxon>
        <taxon>Amygdalobacter</taxon>
    </lineage>
</organism>
<evidence type="ECO:0000313" key="3">
    <source>
        <dbReference type="EMBL" id="WEG36178.1"/>
    </source>
</evidence>
<sequence length="309" mass="34864">MLRKKQKAVKEKVMLKHKKNLIFAPLLCVLGLLASFFYQGNGADRSGGNIPVSTTKQATTQPSEQASERPAFYSEETYYIPEYNGKISVTVNNNEPNFAELQKPLKAYYVFQDLDYLGRVGQANALLGKETLPVAKRTSIKQVIPSGWHQNLYSFIEQQALYARCHLIAHQLCGENANAENLMTGTHMFNNEGMLPYENIVKDYIKRTGNHVQYRVTPYYGYFDFNSENLLADGVQMEAESVEDNGKGVKYNVFVYNVQPGVAINYHTGENTIDALGKTMGKMLPMSRNTKEKKHKAPKKLAKRGNKSK</sequence>
<evidence type="ECO:0000313" key="4">
    <source>
        <dbReference type="Proteomes" id="UP001220478"/>
    </source>
</evidence>
<feature type="region of interest" description="Disordered" evidence="1">
    <location>
        <begin position="285"/>
        <end position="309"/>
    </location>
</feature>
<dbReference type="RefSeq" id="WP_315572211.1">
    <property type="nucleotide sequence ID" value="NZ_CP118868.1"/>
</dbReference>
<keyword evidence="3" id="KW-0378">Hydrolase</keyword>
<name>A0ABY8C665_9FIRM</name>
<dbReference type="InterPro" id="IPR044929">
    <property type="entry name" value="DNA/RNA_non-sp_Endonuclease_sf"/>
</dbReference>
<feature type="domain" description="Type VII secretion system protein EssD-like" evidence="2">
    <location>
        <begin position="113"/>
        <end position="241"/>
    </location>
</feature>
<feature type="compositionally biased region" description="Polar residues" evidence="1">
    <location>
        <begin position="51"/>
        <end position="65"/>
    </location>
</feature>
<keyword evidence="3" id="KW-0540">Nuclease</keyword>
<feature type="region of interest" description="Disordered" evidence="1">
    <location>
        <begin position="48"/>
        <end position="67"/>
    </location>
</feature>
<evidence type="ECO:0000256" key="1">
    <source>
        <dbReference type="SAM" id="MobiDB-lite"/>
    </source>
</evidence>
<dbReference type="GO" id="GO:0004519">
    <property type="term" value="F:endonuclease activity"/>
    <property type="evidence" value="ECO:0007669"/>
    <property type="project" value="UniProtKB-KW"/>
</dbReference>
<reference evidence="3 4" key="1">
    <citation type="submission" date="2023-02" db="EMBL/GenBank/DDBJ databases">
        <title>Novel Oscillospiraceae bacterial genomes.</title>
        <authorList>
            <person name="Srinivasan S."/>
            <person name="Austin M.N."/>
            <person name="Fiedler T.L."/>
            <person name="Strenk S.M."/>
            <person name="Agnew K.J."/>
            <person name="Nagana Gowda G.A."/>
            <person name="Raftery D."/>
            <person name="Beamer M.A."/>
            <person name="Achilles S.L."/>
            <person name="Wiesenfeld H.C."/>
            <person name="Fredricks D.N."/>
            <person name="Hillier S.L."/>
        </authorList>
    </citation>
    <scope>NUCLEOTIDE SEQUENCE [LARGE SCALE GENOMIC DNA]</scope>
    <source>
        <strain evidence="3 4">CHIC02 1186E3-8</strain>
    </source>
</reference>
<dbReference type="Pfam" id="PF13930">
    <property type="entry name" value="Endonuclea_NS_2"/>
    <property type="match status" value="1"/>
</dbReference>
<dbReference type="InterPro" id="IPR044927">
    <property type="entry name" value="Endonuclea_NS_2"/>
</dbReference>
<evidence type="ECO:0000259" key="2">
    <source>
        <dbReference type="Pfam" id="PF13930"/>
    </source>
</evidence>
<gene>
    <name evidence="3" type="ORF">PYS61_03140</name>
</gene>
<dbReference type="Gene3D" id="3.40.570.10">
    <property type="entry name" value="Extracellular Endonuclease, subunit A"/>
    <property type="match status" value="1"/>
</dbReference>